<protein>
    <submittedName>
        <fullName evidence="1">Uncharacterized protein</fullName>
    </submittedName>
</protein>
<reference evidence="1" key="1">
    <citation type="journal article" date="2014" name="Front. Microbiol.">
        <title>High frequency of phylogenetically diverse reductive dehalogenase-homologous genes in deep subseafloor sedimentary metagenomes.</title>
        <authorList>
            <person name="Kawai M."/>
            <person name="Futagami T."/>
            <person name="Toyoda A."/>
            <person name="Takaki Y."/>
            <person name="Nishi S."/>
            <person name="Hori S."/>
            <person name="Arai W."/>
            <person name="Tsubouchi T."/>
            <person name="Morono Y."/>
            <person name="Uchiyama I."/>
            <person name="Ito T."/>
            <person name="Fujiyama A."/>
            <person name="Inagaki F."/>
            <person name="Takami H."/>
        </authorList>
    </citation>
    <scope>NUCLEOTIDE SEQUENCE</scope>
    <source>
        <strain evidence="1">Expedition CK06-06</strain>
    </source>
</reference>
<accession>X0TR58</accession>
<proteinExistence type="predicted"/>
<dbReference type="EMBL" id="BARS01009718">
    <property type="protein sequence ID" value="GAF78610.1"/>
    <property type="molecule type" value="Genomic_DNA"/>
</dbReference>
<name>X0TR58_9ZZZZ</name>
<gene>
    <name evidence="1" type="ORF">S01H1_18211</name>
</gene>
<evidence type="ECO:0000313" key="1">
    <source>
        <dbReference type="EMBL" id="GAF78610.1"/>
    </source>
</evidence>
<organism evidence="1">
    <name type="scientific">marine sediment metagenome</name>
    <dbReference type="NCBI Taxonomy" id="412755"/>
    <lineage>
        <taxon>unclassified sequences</taxon>
        <taxon>metagenomes</taxon>
        <taxon>ecological metagenomes</taxon>
    </lineage>
</organism>
<dbReference type="AlphaFoldDB" id="X0TR58"/>
<feature type="non-terminal residue" evidence="1">
    <location>
        <position position="1"/>
    </location>
</feature>
<sequence>CDAWGATGHVSYMIDPSAAAAIVWKEKAKVKVETWDDERVHKVLLDAWYKMTRINNQAICFGCFTDA</sequence>
<comment type="caution">
    <text evidence="1">The sequence shown here is derived from an EMBL/GenBank/DDBJ whole genome shotgun (WGS) entry which is preliminary data.</text>
</comment>